<dbReference type="EMBL" id="CAMPGE010017931">
    <property type="protein sequence ID" value="CAI2376376.1"/>
    <property type="molecule type" value="Genomic_DNA"/>
</dbReference>
<keyword evidence="2" id="KW-1185">Reference proteome</keyword>
<comment type="caution">
    <text evidence="1">The sequence shown here is derived from an EMBL/GenBank/DDBJ whole genome shotgun (WGS) entry which is preliminary data.</text>
</comment>
<dbReference type="Proteomes" id="UP001295684">
    <property type="component" value="Unassembled WGS sequence"/>
</dbReference>
<accession>A0AAD1XP31</accession>
<dbReference type="AlphaFoldDB" id="A0AAD1XP31"/>
<sequence length="54" mass="6348">MPCDFRQIELCLIRLACSFMLRLKQSERFFPGCSAICCQLYFADAHIHLALLYF</sequence>
<evidence type="ECO:0000313" key="2">
    <source>
        <dbReference type="Proteomes" id="UP001295684"/>
    </source>
</evidence>
<proteinExistence type="predicted"/>
<gene>
    <name evidence="1" type="ORF">ECRASSUSDP1_LOCUS17745</name>
</gene>
<name>A0AAD1XP31_EUPCR</name>
<reference evidence="1" key="1">
    <citation type="submission" date="2023-07" db="EMBL/GenBank/DDBJ databases">
        <authorList>
            <consortium name="AG Swart"/>
            <person name="Singh M."/>
            <person name="Singh A."/>
            <person name="Seah K."/>
            <person name="Emmerich C."/>
        </authorList>
    </citation>
    <scope>NUCLEOTIDE SEQUENCE</scope>
    <source>
        <strain evidence="1">DP1</strain>
    </source>
</reference>
<evidence type="ECO:0000313" key="1">
    <source>
        <dbReference type="EMBL" id="CAI2376376.1"/>
    </source>
</evidence>
<organism evidence="1 2">
    <name type="scientific">Euplotes crassus</name>
    <dbReference type="NCBI Taxonomy" id="5936"/>
    <lineage>
        <taxon>Eukaryota</taxon>
        <taxon>Sar</taxon>
        <taxon>Alveolata</taxon>
        <taxon>Ciliophora</taxon>
        <taxon>Intramacronucleata</taxon>
        <taxon>Spirotrichea</taxon>
        <taxon>Hypotrichia</taxon>
        <taxon>Euplotida</taxon>
        <taxon>Euplotidae</taxon>
        <taxon>Moneuplotes</taxon>
    </lineage>
</organism>
<protein>
    <submittedName>
        <fullName evidence="1">Uncharacterized protein</fullName>
    </submittedName>
</protein>